<dbReference type="InterPro" id="IPR005069">
    <property type="entry name" value="Nucl-diP-sugar_transferase"/>
</dbReference>
<evidence type="ECO:0000313" key="2">
    <source>
        <dbReference type="EMBL" id="KAL1496694.1"/>
    </source>
</evidence>
<evidence type="ECO:0000259" key="1">
    <source>
        <dbReference type="Pfam" id="PF03407"/>
    </source>
</evidence>
<dbReference type="AlphaFoldDB" id="A0AB34IFT3"/>
<protein>
    <recommendedName>
        <fullName evidence="1">Nucleotide-diphospho-sugar transferase domain-containing protein</fullName>
    </recommendedName>
</protein>
<name>A0AB34IFT3_PRYPA</name>
<proteinExistence type="predicted"/>
<dbReference type="PANTHER" id="PTHR46936:SF1">
    <property type="entry name" value="ARABINOSYLTRANSFERASE XEG113"/>
    <property type="match status" value="1"/>
</dbReference>
<dbReference type="InterPro" id="IPR053250">
    <property type="entry name" value="Glycosyltransferase_77"/>
</dbReference>
<organism evidence="2 3">
    <name type="scientific">Prymnesium parvum</name>
    <name type="common">Toxic golden alga</name>
    <dbReference type="NCBI Taxonomy" id="97485"/>
    <lineage>
        <taxon>Eukaryota</taxon>
        <taxon>Haptista</taxon>
        <taxon>Haptophyta</taxon>
        <taxon>Prymnesiophyceae</taxon>
        <taxon>Prymnesiales</taxon>
        <taxon>Prymnesiaceae</taxon>
        <taxon>Prymnesium</taxon>
    </lineage>
</organism>
<dbReference type="Pfam" id="PF03407">
    <property type="entry name" value="Nucleotid_trans"/>
    <property type="match status" value="1"/>
</dbReference>
<comment type="caution">
    <text evidence="2">The sequence shown here is derived from an EMBL/GenBank/DDBJ whole genome shotgun (WGS) entry which is preliminary data.</text>
</comment>
<evidence type="ECO:0000313" key="3">
    <source>
        <dbReference type="Proteomes" id="UP001515480"/>
    </source>
</evidence>
<dbReference type="GO" id="GO:0052636">
    <property type="term" value="F:arabinosyltransferase activity"/>
    <property type="evidence" value="ECO:0007669"/>
    <property type="project" value="TreeGrafter"/>
</dbReference>
<dbReference type="EMBL" id="JBGBPQ010000028">
    <property type="protein sequence ID" value="KAL1496694.1"/>
    <property type="molecule type" value="Genomic_DNA"/>
</dbReference>
<sequence>MSDPRCHTMAPRLALRPELAAAHASNGTLIATFTNPKAAPFALNWARCFHALHLKTLVGISQRLGPRLEAALHAAGAGLFCADGAQMQRNGQAGRWAELLPLLRMGYHVLLSDSDIGWLRDPLPFFAAARRAHPTLDLALLTDQVINTYSATPLHGGGGDLELEHALHVSYPSLNIGVIFFYSHALPRLAELVSLGVLPMLQFATSFTYFMFRRRAQELGARPYCIHAIFAHGKEPERKRMILRDAMAWHDPPEYYTEGRYLRVEMAVPTHTRLEGGFEMIQAQLQQFRAAMWLARAMNRTLILPRLRCDDRAMAYPCYAWYHRAVGYSGFNFFQKVAMPDYCPPYYWLGVHCRRALPCTHTTPTPSEARPRLTCAPDAVKLDRFDWPTREPSFLSNPRTPPVWADEAASLHLCAKAPCVPRAAGKGVRVHHPGRTRLSDLLAAAAPLEASRVVTVEHLYALSLRPSEAPPSRWGEAVEQLSTTMWCTPCPVTRRGAVVAELNRSSRRALEHFCRVEARAKLGWPGYKPRACCPPHVGACHECTKSERRPVKEAELSWHVKSWLPVWAHLRDPPEFAAVGPAWRCEHPLCTGSDRQRFP</sequence>
<accession>A0AB34IFT3</accession>
<reference evidence="2 3" key="1">
    <citation type="journal article" date="2024" name="Science">
        <title>Giant polyketide synthase enzymes in the biosynthesis of giant marine polyether toxins.</title>
        <authorList>
            <person name="Fallon T.R."/>
            <person name="Shende V.V."/>
            <person name="Wierzbicki I.H."/>
            <person name="Pendleton A.L."/>
            <person name="Watervoot N.F."/>
            <person name="Auber R.P."/>
            <person name="Gonzalez D.J."/>
            <person name="Wisecaver J.H."/>
            <person name="Moore B.S."/>
        </authorList>
    </citation>
    <scope>NUCLEOTIDE SEQUENCE [LARGE SCALE GENOMIC DNA]</scope>
    <source>
        <strain evidence="2 3">12B1</strain>
    </source>
</reference>
<keyword evidence="3" id="KW-1185">Reference proteome</keyword>
<dbReference type="Proteomes" id="UP001515480">
    <property type="component" value="Unassembled WGS sequence"/>
</dbReference>
<dbReference type="PANTHER" id="PTHR46936">
    <property type="entry name" value="ARABINOSYLTRANSFERASE XEG113"/>
    <property type="match status" value="1"/>
</dbReference>
<dbReference type="GO" id="GO:0005794">
    <property type="term" value="C:Golgi apparatus"/>
    <property type="evidence" value="ECO:0007669"/>
    <property type="project" value="TreeGrafter"/>
</dbReference>
<gene>
    <name evidence="2" type="ORF">AB1Y20_014288</name>
</gene>
<feature type="domain" description="Nucleotide-diphospho-sugar transferase" evidence="1">
    <location>
        <begin position="99"/>
        <end position="180"/>
    </location>
</feature>